<keyword evidence="2" id="KW-0808">Transferase</keyword>
<dbReference type="SUPFAM" id="SSF75138">
    <property type="entry name" value="HprK N-terminal domain-like"/>
    <property type="match status" value="1"/>
</dbReference>
<dbReference type="EMBL" id="CP046640">
    <property type="protein sequence ID" value="QTL99650.1"/>
    <property type="molecule type" value="Genomic_DNA"/>
</dbReference>
<dbReference type="Gene3D" id="3.40.1390.20">
    <property type="entry name" value="HprK N-terminal domain-like"/>
    <property type="match status" value="1"/>
</dbReference>
<dbReference type="InterPro" id="IPR010766">
    <property type="entry name" value="DRTGG"/>
</dbReference>
<dbReference type="InterPro" id="IPR028979">
    <property type="entry name" value="Ser_kin/Pase_Hpr-like_N_sf"/>
</dbReference>
<keyword evidence="2" id="KW-0418">Kinase</keyword>
<evidence type="ECO:0000313" key="2">
    <source>
        <dbReference type="EMBL" id="QTL99650.1"/>
    </source>
</evidence>
<feature type="domain" description="DRTGG" evidence="1">
    <location>
        <begin position="5"/>
        <end position="104"/>
    </location>
</feature>
<dbReference type="RefSeq" id="WP_230867980.1">
    <property type="nucleotide sequence ID" value="NZ_CP046640.1"/>
</dbReference>
<dbReference type="Pfam" id="PF07085">
    <property type="entry name" value="DRTGG"/>
    <property type="match status" value="1"/>
</dbReference>
<evidence type="ECO:0000313" key="3">
    <source>
        <dbReference type="Proteomes" id="UP000665020"/>
    </source>
</evidence>
<dbReference type="KEGG" id="ifn:GM661_17670"/>
<sequence>MRVNEIVDKLGLEVIAADSLAREVSGAYIGDLLSNVMARAEEGNLWLTIQGHQNVVAVALLADVAAVIVVEGMTVEDAAVARAEEKGVNILRSELSAYELAVKLVKMGIE</sequence>
<reference evidence="2" key="1">
    <citation type="submission" date="2019-12" db="EMBL/GenBank/DDBJ databases">
        <authorList>
            <person name="zhang j."/>
            <person name="sun C.M."/>
        </authorList>
    </citation>
    <scope>NUCLEOTIDE SEQUENCE</scope>
    <source>
        <strain evidence="2">NS-1</strain>
    </source>
</reference>
<accession>A0A8A7KEG5</accession>
<proteinExistence type="predicted"/>
<gene>
    <name evidence="2" type="ORF">GM661_17670</name>
</gene>
<keyword evidence="3" id="KW-1185">Reference proteome</keyword>
<dbReference type="GO" id="GO:0016301">
    <property type="term" value="F:kinase activity"/>
    <property type="evidence" value="ECO:0007669"/>
    <property type="project" value="UniProtKB-KW"/>
</dbReference>
<evidence type="ECO:0000259" key="1">
    <source>
        <dbReference type="Pfam" id="PF07085"/>
    </source>
</evidence>
<organism evidence="2 3">
    <name type="scientific">Iocasia fonsfrigidae</name>
    <dbReference type="NCBI Taxonomy" id="2682810"/>
    <lineage>
        <taxon>Bacteria</taxon>
        <taxon>Bacillati</taxon>
        <taxon>Bacillota</taxon>
        <taxon>Clostridia</taxon>
        <taxon>Halanaerobiales</taxon>
        <taxon>Halanaerobiaceae</taxon>
        <taxon>Iocasia</taxon>
    </lineage>
</organism>
<dbReference type="Proteomes" id="UP000665020">
    <property type="component" value="Chromosome"/>
</dbReference>
<dbReference type="AlphaFoldDB" id="A0A8A7KEG5"/>
<name>A0A8A7KEG5_9FIRM</name>
<protein>
    <submittedName>
        <fullName evidence="2">Serine kinase</fullName>
    </submittedName>
</protein>